<reference evidence="2 3" key="1">
    <citation type="journal article" date="2008" name="BMC Genomics">
        <title>The linear chromosome of the plant-pathogenic mycoplasma 'Candidatus Phytoplasma mali'.</title>
        <authorList>
            <person name="Kube M."/>
            <person name="Schneider B."/>
            <person name="Kuhl H."/>
            <person name="Dandekar T."/>
            <person name="Heitmann K."/>
            <person name="Migdoll A.M."/>
            <person name="Reinhardt R."/>
            <person name="Seemueller E."/>
        </authorList>
    </citation>
    <scope>NUCLEOTIDE SEQUENCE [LARGE SCALE GENOMIC DNA]</scope>
    <source>
        <strain evidence="2 3">AT</strain>
    </source>
</reference>
<dbReference type="GO" id="GO:0009318">
    <property type="term" value="C:exodeoxyribonuclease VII complex"/>
    <property type="evidence" value="ECO:0007669"/>
    <property type="project" value="InterPro"/>
</dbReference>
<dbReference type="eggNOG" id="COG1570">
    <property type="taxonomic scope" value="Bacteria"/>
</dbReference>
<dbReference type="InterPro" id="IPR020579">
    <property type="entry name" value="Exonuc_VII_lsu_C"/>
</dbReference>
<proteinExistence type="predicted"/>
<evidence type="ECO:0000259" key="1">
    <source>
        <dbReference type="Pfam" id="PF02601"/>
    </source>
</evidence>
<dbReference type="Pfam" id="PF02601">
    <property type="entry name" value="Exonuc_VII_L"/>
    <property type="match status" value="1"/>
</dbReference>
<organism evidence="3">
    <name type="scientific">Phytoplasma mali (strain AT)</name>
    <dbReference type="NCBI Taxonomy" id="482235"/>
    <lineage>
        <taxon>Bacteria</taxon>
        <taxon>Bacillati</taxon>
        <taxon>Mycoplasmatota</taxon>
        <taxon>Mollicutes</taxon>
        <taxon>Acholeplasmatales</taxon>
        <taxon>Acholeplasmataceae</taxon>
        <taxon>Candidatus Phytoplasma</taxon>
        <taxon>16SrX (Apple proliferation group)</taxon>
    </lineage>
</organism>
<keyword evidence="2" id="KW-0540">Nuclease</keyword>
<dbReference type="InterPro" id="IPR003753">
    <property type="entry name" value="Exonuc_VII_L"/>
</dbReference>
<dbReference type="PANTHER" id="PTHR30008:SF0">
    <property type="entry name" value="EXODEOXYRIBONUCLEASE 7 LARGE SUBUNIT"/>
    <property type="match status" value="1"/>
</dbReference>
<evidence type="ECO:0000313" key="2">
    <source>
        <dbReference type="EMBL" id="CAP18642.1"/>
    </source>
</evidence>
<dbReference type="Proteomes" id="UP000002020">
    <property type="component" value="Chromosome"/>
</dbReference>
<dbReference type="GO" id="GO:0008855">
    <property type="term" value="F:exodeoxyribonuclease VII activity"/>
    <property type="evidence" value="ECO:0007669"/>
    <property type="project" value="InterPro"/>
</dbReference>
<dbReference type="GO" id="GO:0006308">
    <property type="term" value="P:DNA catabolic process"/>
    <property type="evidence" value="ECO:0007669"/>
    <property type="project" value="InterPro"/>
</dbReference>
<keyword evidence="2" id="KW-0378">Hydrolase</keyword>
<keyword evidence="2" id="KW-0269">Exonuclease</keyword>
<dbReference type="STRING" id="37692.ATP_00455"/>
<protein>
    <submittedName>
        <fullName evidence="2">Exonuclease VII, large subunit</fullName>
    </submittedName>
</protein>
<dbReference type="HOGENOM" id="CLU_658327_0_0_14"/>
<dbReference type="PANTHER" id="PTHR30008">
    <property type="entry name" value="EXODEOXYRIBONUCLEASE 7 LARGE SUBUNIT"/>
    <property type="match status" value="1"/>
</dbReference>
<dbReference type="KEGG" id="pml:ATP_00455"/>
<gene>
    <name evidence="2" type="primary">xseA</name>
    <name evidence="2" type="ordered locus">ATP_00455</name>
</gene>
<dbReference type="EMBL" id="CU469464">
    <property type="protein sequence ID" value="CAP18642.1"/>
    <property type="molecule type" value="Genomic_DNA"/>
</dbReference>
<name>B3R0Q8_PHYMT</name>
<evidence type="ECO:0000313" key="3">
    <source>
        <dbReference type="Proteomes" id="UP000002020"/>
    </source>
</evidence>
<feature type="domain" description="Exonuclease VII large subunit C-terminal" evidence="1">
    <location>
        <begin position="116"/>
        <end position="246"/>
    </location>
</feature>
<dbReference type="AlphaFoldDB" id="B3R0Q8"/>
<keyword evidence="3" id="KW-1185">Reference proteome</keyword>
<sequence>MVYSIENCFDVSDFLEQIDEFKKDKNKKIPLMRGYIRNEEKIFYFISHKNDNKIKIQMKVFTKDIIDRDIIVKSKLICKNFYGNYIFKLEIIDWLFIEEDENKNCQKTIKVIKSDSKIGILTNEKGDAISDIEAELNKENYKKYEIFSVFTQGYNAIVDISDKVKEINDKNQCNIILLSRGGGNESDIDAVFNNLDIIKTIQQSKIPIVTAIGHANDVTFSDLVAFDNATTPTSGIQIVLKLIKSAVEFKNNNKNNNNDKQLYLSLYKIMLKIRKFFSIFFKLIKSVFGVKNNNNDKQLYLSLYKIMLKIKKGFSEIINIEFSNQTIITNVYDENENIIILNWCLLIEILNHYNFKIYRLYYDNVSSNLNLKQKRLYLNETQLKETIDFVFFDFNNRVTNYNNDKKLLFINKNIVIN</sequence>
<accession>B3R0Q8</accession>